<name>A0A134A0U9_9FIRM</name>
<gene>
    <name evidence="6" type="ORF">HMPREF1866_00085</name>
</gene>
<sequence length="98" mass="11242">FNNVDLNKMTDYRVNALKDGNCEGVFYHMNRSCKLMSFIQYQMAREVHEKTGLPYASFDGDQADPRAFSDAQFETRLQGLVEVMEHQKENGGKADDNN</sequence>
<evidence type="ECO:0000256" key="2">
    <source>
        <dbReference type="ARBA" id="ARBA00005806"/>
    </source>
</evidence>
<evidence type="ECO:0000256" key="3">
    <source>
        <dbReference type="ARBA" id="ARBA00022723"/>
    </source>
</evidence>
<dbReference type="Gene3D" id="3.40.50.11900">
    <property type="match status" value="1"/>
</dbReference>
<evidence type="ECO:0000313" key="7">
    <source>
        <dbReference type="Proteomes" id="UP000070394"/>
    </source>
</evidence>
<organism evidence="6 7">
    <name type="scientific">Lachnoanaerobaculum saburreum</name>
    <dbReference type="NCBI Taxonomy" id="467210"/>
    <lineage>
        <taxon>Bacteria</taxon>
        <taxon>Bacillati</taxon>
        <taxon>Bacillota</taxon>
        <taxon>Clostridia</taxon>
        <taxon>Lachnospirales</taxon>
        <taxon>Lachnospiraceae</taxon>
        <taxon>Lachnoanaerobaculum</taxon>
    </lineage>
</organism>
<evidence type="ECO:0000256" key="1">
    <source>
        <dbReference type="ARBA" id="ARBA00001966"/>
    </source>
</evidence>
<keyword evidence="7" id="KW-1185">Reference proteome</keyword>
<keyword evidence="3" id="KW-0479">Metal-binding</keyword>
<evidence type="ECO:0008006" key="8">
    <source>
        <dbReference type="Google" id="ProtNLM"/>
    </source>
</evidence>
<comment type="cofactor">
    <cofactor evidence="1">
        <name>[4Fe-4S] cluster</name>
        <dbReference type="ChEBI" id="CHEBI:49883"/>
    </cofactor>
</comment>
<evidence type="ECO:0000256" key="4">
    <source>
        <dbReference type="ARBA" id="ARBA00023004"/>
    </source>
</evidence>
<dbReference type="GO" id="GO:0051536">
    <property type="term" value="F:iron-sulfur cluster binding"/>
    <property type="evidence" value="ECO:0007669"/>
    <property type="project" value="UniProtKB-KW"/>
</dbReference>
<dbReference type="Proteomes" id="UP000070394">
    <property type="component" value="Unassembled WGS sequence"/>
</dbReference>
<accession>A0A134A0U9</accession>
<protein>
    <recommendedName>
        <fullName evidence="8">2-hydroxyglutaryl-CoA dehydratase, D-component</fullName>
    </recommendedName>
</protein>
<dbReference type="InterPro" id="IPR010327">
    <property type="entry name" value="FldB/FldC_alpha/beta"/>
</dbReference>
<comment type="similarity">
    <text evidence="2">Belongs to the FldB/FldC dehydratase alpha/beta subunit family.</text>
</comment>
<dbReference type="AlphaFoldDB" id="A0A134A0U9"/>
<dbReference type="PANTHER" id="PTHR30548">
    <property type="entry name" value="2-HYDROXYGLUTARYL-COA DEHYDRATASE, D-COMPONENT-RELATED"/>
    <property type="match status" value="1"/>
</dbReference>
<keyword evidence="5" id="KW-0411">Iron-sulfur</keyword>
<dbReference type="EMBL" id="LSDA01000001">
    <property type="protein sequence ID" value="KXB61310.1"/>
    <property type="molecule type" value="Genomic_DNA"/>
</dbReference>
<dbReference type="PATRIC" id="fig|467210.3.peg.84"/>
<evidence type="ECO:0000313" key="6">
    <source>
        <dbReference type="EMBL" id="KXB61310.1"/>
    </source>
</evidence>
<dbReference type="GO" id="GO:0046872">
    <property type="term" value="F:metal ion binding"/>
    <property type="evidence" value="ECO:0007669"/>
    <property type="project" value="UniProtKB-KW"/>
</dbReference>
<evidence type="ECO:0000256" key="5">
    <source>
        <dbReference type="ARBA" id="ARBA00023014"/>
    </source>
</evidence>
<dbReference type="GO" id="GO:0016836">
    <property type="term" value="F:hydro-lyase activity"/>
    <property type="evidence" value="ECO:0007669"/>
    <property type="project" value="UniProtKB-ARBA"/>
</dbReference>
<dbReference type="PANTHER" id="PTHR30548:SF4">
    <property type="entry name" value="SUBUNIT OF OXYGEN-SENSITIVE 2-HYDROXYISOCAPROYL-COA DEHYDRATASE"/>
    <property type="match status" value="1"/>
</dbReference>
<keyword evidence="4" id="KW-0408">Iron</keyword>
<feature type="non-terminal residue" evidence="6">
    <location>
        <position position="1"/>
    </location>
</feature>
<proteinExistence type="inferred from homology"/>
<comment type="caution">
    <text evidence="6">The sequence shown here is derived from an EMBL/GenBank/DDBJ whole genome shotgun (WGS) entry which is preliminary data.</text>
</comment>
<dbReference type="Pfam" id="PF06050">
    <property type="entry name" value="HGD-D"/>
    <property type="match status" value="1"/>
</dbReference>
<dbReference type="RefSeq" id="WP_167345160.1">
    <property type="nucleotide sequence ID" value="NZ_KQ959772.1"/>
</dbReference>
<dbReference type="STRING" id="467210.HMPREF1866_00085"/>
<reference evidence="7" key="1">
    <citation type="submission" date="2016-01" db="EMBL/GenBank/DDBJ databases">
        <authorList>
            <person name="Mitreva M."/>
            <person name="Pepin K.H."/>
            <person name="Mihindukulasuriya K.A."/>
            <person name="Fulton R."/>
            <person name="Fronick C."/>
            <person name="O'Laughlin M."/>
            <person name="Miner T."/>
            <person name="Herter B."/>
            <person name="Rosa B.A."/>
            <person name="Cordes M."/>
            <person name="Tomlinson C."/>
            <person name="Wollam A."/>
            <person name="Palsikar V.B."/>
            <person name="Mardis E.R."/>
            <person name="Wilson R.K."/>
        </authorList>
    </citation>
    <scope>NUCLEOTIDE SEQUENCE [LARGE SCALE GENOMIC DNA]</scope>
    <source>
        <strain evidence="7">DNF00896</strain>
    </source>
</reference>